<evidence type="ECO:0000313" key="3">
    <source>
        <dbReference type="Proteomes" id="UP000265618"/>
    </source>
</evidence>
<accession>A0A9K3GGQ4</accession>
<evidence type="ECO:0000313" key="1">
    <source>
        <dbReference type="EMBL" id="GIQ82393.1"/>
    </source>
</evidence>
<organism evidence="1 3">
    <name type="scientific">Kipferlia bialata</name>
    <dbReference type="NCBI Taxonomy" id="797122"/>
    <lineage>
        <taxon>Eukaryota</taxon>
        <taxon>Metamonada</taxon>
        <taxon>Carpediemonas-like organisms</taxon>
        <taxon>Kipferlia</taxon>
    </lineage>
</organism>
<name>A0A9K3GGQ4_9EUKA</name>
<reference evidence="1" key="1">
    <citation type="submission" date="2016-10" db="EMBL/GenBank/DDBJ databases">
        <authorList>
            <person name="Tanifuji G."/>
            <person name="Kume K."/>
            <person name="Nakayama T."/>
            <person name="Takabayashi S."/>
            <person name="Hashimoto T."/>
        </authorList>
    </citation>
    <scope>NUCLEOTIDE SEQUENCE</scope>
    <source>
        <strain evidence="1">NY0173</strain>
    </source>
</reference>
<dbReference type="AlphaFoldDB" id="A0A9K3GGQ4"/>
<dbReference type="EMBL" id="BDIP01002518">
    <property type="protein sequence ID" value="GIQ86416.1"/>
    <property type="molecule type" value="Genomic_DNA"/>
</dbReference>
<dbReference type="EMBL" id="BDIP01000680">
    <property type="protein sequence ID" value="GIQ82393.1"/>
    <property type="molecule type" value="Genomic_DNA"/>
</dbReference>
<protein>
    <submittedName>
        <fullName evidence="1">Uncharacterized protein</fullName>
    </submittedName>
</protein>
<dbReference type="Proteomes" id="UP000265618">
    <property type="component" value="Unassembled WGS sequence"/>
</dbReference>
<proteinExistence type="predicted"/>
<evidence type="ECO:0000313" key="2">
    <source>
        <dbReference type="EMBL" id="GIQ86416.1"/>
    </source>
</evidence>
<reference evidence="1 3" key="2">
    <citation type="journal article" date="2018" name="PLoS ONE">
        <title>The draft genome of Kipferlia bialata reveals reductive genome evolution in fornicate parasites.</title>
        <authorList>
            <person name="Tanifuji G."/>
            <person name="Takabayashi S."/>
            <person name="Kume K."/>
            <person name="Takagi M."/>
            <person name="Nakayama T."/>
            <person name="Kamikawa R."/>
            <person name="Inagaki Y."/>
            <person name="Hashimoto T."/>
        </authorList>
    </citation>
    <scope>NUCLEOTIDE SEQUENCE [LARGE SCALE GENOMIC DNA]</scope>
    <source>
        <strain evidence="1">NY0173</strain>
    </source>
</reference>
<keyword evidence="3" id="KW-1185">Reference proteome</keyword>
<comment type="caution">
    <text evidence="1">The sequence shown here is derived from an EMBL/GenBank/DDBJ whole genome shotgun (WGS) entry which is preliminary data.</text>
</comment>
<gene>
    <name evidence="1" type="ORF">KIPB_003521</name>
    <name evidence="2" type="ORF">KIPB_008268</name>
</gene>
<sequence length="90" mass="10661">MGHARRDRQLSDKDTTLSKLTGKSEVLSEHFTKDWIKSMAEAEQRFPWICWVATHNKEFDELPSEQQKKILEQAAKEEADWDLMKENRAR</sequence>